<name>A0AAN3VTN7_9FUSO</name>
<organism evidence="1 2">
    <name type="scientific">Fusobacterium necrophorum subsp. funduliforme Fnf 1007</name>
    <dbReference type="NCBI Taxonomy" id="1161424"/>
    <lineage>
        <taxon>Bacteria</taxon>
        <taxon>Fusobacteriati</taxon>
        <taxon>Fusobacteriota</taxon>
        <taxon>Fusobacteriia</taxon>
        <taxon>Fusobacteriales</taxon>
        <taxon>Fusobacteriaceae</taxon>
        <taxon>Fusobacterium</taxon>
    </lineage>
</organism>
<proteinExistence type="predicted"/>
<sequence length="55" mass="6646">MLREEAKTAPSKNRHVWQSIFSFFAILDTERRNASKIHTFRKKYETISALYKKRD</sequence>
<accession>A0AAN3VTN7</accession>
<dbReference type="AlphaFoldDB" id="A0AAN3VTN7"/>
<comment type="caution">
    <text evidence="1">The sequence shown here is derived from an EMBL/GenBank/DDBJ whole genome shotgun (WGS) entry which is preliminary data.</text>
</comment>
<reference evidence="1 2" key="1">
    <citation type="submission" date="2012-07" db="EMBL/GenBank/DDBJ databases">
        <authorList>
            <person name="Durkin A.S."/>
            <person name="McCorrison J."/>
            <person name="Torralba M."/>
            <person name="Gillis M."/>
            <person name="Methe B."/>
            <person name="Sutton G."/>
            <person name="Nelson K.E."/>
        </authorList>
    </citation>
    <scope>NUCLEOTIDE SEQUENCE [LARGE SCALE GENOMIC DNA]</scope>
    <source>
        <strain evidence="1 2">Fnf 1007</strain>
    </source>
</reference>
<evidence type="ECO:0000313" key="2">
    <source>
        <dbReference type="Proteomes" id="UP000003120"/>
    </source>
</evidence>
<gene>
    <name evidence="1" type="ORF">HMPREF1127_0332</name>
</gene>
<dbReference type="Proteomes" id="UP000003120">
    <property type="component" value="Unassembled WGS sequence"/>
</dbReference>
<evidence type="ECO:0000313" key="1">
    <source>
        <dbReference type="EMBL" id="EJU15231.1"/>
    </source>
</evidence>
<protein>
    <submittedName>
        <fullName evidence="1">Uncharacterized protein</fullName>
    </submittedName>
</protein>
<dbReference type="EMBL" id="ALKK01000087">
    <property type="protein sequence ID" value="EJU15231.1"/>
    <property type="molecule type" value="Genomic_DNA"/>
</dbReference>